<dbReference type="RefSeq" id="WP_074072361.1">
    <property type="nucleotide sequence ID" value="NZ_CP017105.1"/>
</dbReference>
<evidence type="ECO:0000313" key="2">
    <source>
        <dbReference type="Proteomes" id="UP000184749"/>
    </source>
</evidence>
<accession>A0A1L5NWB2</accession>
<sequence length="69" mass="7610">MDNYKDRWEGSSTVKRCGAVTGVDIAAFATDLKTSWLPEGVDEEVDVEANARSVRKWLATLLQIASSHL</sequence>
<dbReference type="EMBL" id="CP017105">
    <property type="protein sequence ID" value="APO72161.1"/>
    <property type="molecule type" value="Genomic_DNA"/>
</dbReference>
<protein>
    <submittedName>
        <fullName evidence="1">Uncharacterized protein</fullName>
    </submittedName>
</protein>
<gene>
    <name evidence="1" type="ORF">IE4872_PD01640</name>
</gene>
<evidence type="ECO:0000313" key="1">
    <source>
        <dbReference type="EMBL" id="APO72161.1"/>
    </source>
</evidence>
<keyword evidence="1" id="KW-0614">Plasmid</keyword>
<dbReference type="Proteomes" id="UP000184749">
    <property type="component" value="Plasmid pRgalIE4872d"/>
</dbReference>
<name>A0A1L5NWB2_9HYPH</name>
<reference evidence="1 2" key="1">
    <citation type="submission" date="2016-09" db="EMBL/GenBank/DDBJ databases">
        <title>The complete genome sequences of Rhizobium gallicum, symbiovars gallicum and phaseoli, symbionts associated to common bean (Phaseolus vulgaris).</title>
        <authorList>
            <person name="Bustos P."/>
            <person name="Santamaria R.I."/>
            <person name="Perez-Carrascal O.M."/>
            <person name="Juarez S."/>
            <person name="Lozano L."/>
            <person name="Martinez-Flores I."/>
            <person name="Martinez-Romero E."/>
            <person name="Cevallos M."/>
            <person name="Romero D."/>
            <person name="Davila G."/>
            <person name="Gonzalez V."/>
        </authorList>
    </citation>
    <scope>NUCLEOTIDE SEQUENCE [LARGE SCALE GENOMIC DNA]</scope>
    <source>
        <strain evidence="1 2">IE4872</strain>
        <plasmid evidence="2">prgalie4872d</plasmid>
    </source>
</reference>
<organism evidence="1 2">
    <name type="scientific">Rhizobium gallicum</name>
    <dbReference type="NCBI Taxonomy" id="56730"/>
    <lineage>
        <taxon>Bacteria</taxon>
        <taxon>Pseudomonadati</taxon>
        <taxon>Pseudomonadota</taxon>
        <taxon>Alphaproteobacteria</taxon>
        <taxon>Hyphomicrobiales</taxon>
        <taxon>Rhizobiaceae</taxon>
        <taxon>Rhizobium/Agrobacterium group</taxon>
        <taxon>Rhizobium</taxon>
    </lineage>
</organism>
<dbReference type="AlphaFoldDB" id="A0A1L5NWB2"/>
<proteinExistence type="predicted"/>
<geneLocation type="plasmid" evidence="2">
    <name>prgalie4872d</name>
</geneLocation>